<dbReference type="SUPFAM" id="SSF48452">
    <property type="entry name" value="TPR-like"/>
    <property type="match status" value="1"/>
</dbReference>
<dbReference type="PROSITE" id="PS50005">
    <property type="entry name" value="TPR"/>
    <property type="match status" value="1"/>
</dbReference>
<evidence type="ECO:0000259" key="4">
    <source>
        <dbReference type="Pfam" id="PF00931"/>
    </source>
</evidence>
<dbReference type="InterPro" id="IPR019734">
    <property type="entry name" value="TPR_rpt"/>
</dbReference>
<evidence type="ECO:0000256" key="2">
    <source>
        <dbReference type="SAM" id="Coils"/>
    </source>
</evidence>
<feature type="compositionally biased region" description="Low complexity" evidence="3">
    <location>
        <begin position="189"/>
        <end position="201"/>
    </location>
</feature>
<evidence type="ECO:0000313" key="7">
    <source>
        <dbReference type="Proteomes" id="UP000224634"/>
    </source>
</evidence>
<dbReference type="InterPro" id="IPR031352">
    <property type="entry name" value="SesA"/>
</dbReference>
<proteinExistence type="predicted"/>
<keyword evidence="2" id="KW-0175">Coiled coil</keyword>
<feature type="repeat" description="TPR" evidence="1">
    <location>
        <begin position="672"/>
        <end position="705"/>
    </location>
</feature>
<feature type="coiled-coil region" evidence="2">
    <location>
        <begin position="723"/>
        <end position="750"/>
    </location>
</feature>
<dbReference type="Pfam" id="PF17107">
    <property type="entry name" value="SesA"/>
    <property type="match status" value="1"/>
</dbReference>
<dbReference type="Gene3D" id="1.10.8.430">
    <property type="entry name" value="Helical domain of apoptotic protease-activating factors"/>
    <property type="match status" value="1"/>
</dbReference>
<dbReference type="Pfam" id="PF13424">
    <property type="entry name" value="TPR_12"/>
    <property type="match status" value="1"/>
</dbReference>
<comment type="caution">
    <text evidence="6">The sequence shown here is derived from an EMBL/GenBank/DDBJ whole genome shotgun (WGS) entry which is preliminary data.</text>
</comment>
<dbReference type="InterPro" id="IPR002182">
    <property type="entry name" value="NB-ARC"/>
</dbReference>
<dbReference type="PANTHER" id="PTHR46082:SF6">
    <property type="entry name" value="AAA+ ATPASE DOMAIN-CONTAINING PROTEIN-RELATED"/>
    <property type="match status" value="1"/>
</dbReference>
<dbReference type="Pfam" id="PF00931">
    <property type="entry name" value="NB-ARC"/>
    <property type="match status" value="1"/>
</dbReference>
<sequence>MSGAEVIGLVASVLTIINATQQIYEAVEDAKGLPTTFKKSASKLPLISKLLEDAEKYVESMADKSHAAAFRPTLENCQLQATHLQTIFEKVMPEKDDSRLERYMEAARTIGKGGRIEVLVRGILDDLQLMAMDFPEAMTPRSKEQLAKAIEDVSKMEPSLPDGFEGAPAFAHYGSGAQNNNTSSGTQYNNNSAGNQNNGPGTQYIGTNHIVVQKQKEDFNFRRPVGVCLGQAPHIHPELFVGRDSELNVMKEVLQPDDKPPEQRRLVLGGVGGIGKTQLAITYAKRCCNIYTSVFWLNAASEATLKDSFRFIAELIFDIQEPGILEGEQIVVHICQWLSDTKNTRWLLIFDNYDDPNQFKIEQYYPLASHGAIVVTSRRPDLVTGRIVKIQPLQNIEESLTILQTRSYKPDVKSDPHAKRLVERLGGLPLALTTAGAYLQHSGFTFEEYLQEYEKHWNINSVRLQEYQDRMFYTTWELSYTSLERDAPDAAKLLKFLAYFDHKSIWHKLFHAGLTDGALNWLHEVIADNVTFDGVMGTLTKYSFLEVQTERGLWSMHTCVHDWTLAVLNKDIDAEQYWYAFECVAGSLNWDNCDSFGHLSYSRLAAHATRLVRQCFHQDDAIDNIAPNRLDKASCIALLLQSQVQLVAAEEMYQRALTGREKALGPDHTSTLDSVDNLGNVYSDQGRLREAEEMYQRALTGYEKALGPDHTSTLTSINNLGSVYSYQGRLKEVEEMLKEVEEMYQRALTGREKALGPDHASTMTSVNNLESVYSHQSRLKEAEEMYQ</sequence>
<feature type="domain" description="NACHT-NTPase and P-loop NTPases N-terminal" evidence="5">
    <location>
        <begin position="10"/>
        <end position="130"/>
    </location>
</feature>
<keyword evidence="7" id="KW-1185">Reference proteome</keyword>
<feature type="region of interest" description="Disordered" evidence="3">
    <location>
        <begin position="170"/>
        <end position="205"/>
    </location>
</feature>
<gene>
    <name evidence="6" type="ORF">AJ80_09940</name>
</gene>
<dbReference type="GO" id="GO:0043531">
    <property type="term" value="F:ADP binding"/>
    <property type="evidence" value="ECO:0007669"/>
    <property type="project" value="InterPro"/>
</dbReference>
<dbReference type="Gene3D" id="1.25.40.10">
    <property type="entry name" value="Tetratricopeptide repeat domain"/>
    <property type="match status" value="1"/>
</dbReference>
<dbReference type="AlphaFoldDB" id="A0A2B7WG37"/>
<evidence type="ECO:0000313" key="6">
    <source>
        <dbReference type="EMBL" id="PGG95558.1"/>
    </source>
</evidence>
<dbReference type="OrthoDB" id="1658288at2759"/>
<reference evidence="6 7" key="1">
    <citation type="submission" date="2017-10" db="EMBL/GenBank/DDBJ databases">
        <title>Comparative genomics in systemic dimorphic fungi from Ajellomycetaceae.</title>
        <authorList>
            <person name="Munoz J.F."/>
            <person name="Mcewen J.G."/>
            <person name="Clay O.K."/>
            <person name="Cuomo C.A."/>
        </authorList>
    </citation>
    <scope>NUCLEOTIDE SEQUENCE [LARGE SCALE GENOMIC DNA]</scope>
    <source>
        <strain evidence="6 7">UAMH7299</strain>
    </source>
</reference>
<keyword evidence="1" id="KW-0802">TPR repeat</keyword>
<dbReference type="EMBL" id="PDNA01000423">
    <property type="protein sequence ID" value="PGG95558.1"/>
    <property type="molecule type" value="Genomic_DNA"/>
</dbReference>
<evidence type="ECO:0000256" key="1">
    <source>
        <dbReference type="PROSITE-ProRule" id="PRU00339"/>
    </source>
</evidence>
<dbReference type="PANTHER" id="PTHR46082">
    <property type="entry name" value="ATP/GTP-BINDING PROTEIN-RELATED"/>
    <property type="match status" value="1"/>
</dbReference>
<dbReference type="InterPro" id="IPR011990">
    <property type="entry name" value="TPR-like_helical_dom_sf"/>
</dbReference>
<feature type="domain" description="NB-ARC" evidence="4">
    <location>
        <begin position="262"/>
        <end position="383"/>
    </location>
</feature>
<evidence type="ECO:0000259" key="5">
    <source>
        <dbReference type="Pfam" id="PF17107"/>
    </source>
</evidence>
<dbReference type="Pfam" id="PF13374">
    <property type="entry name" value="TPR_10"/>
    <property type="match status" value="1"/>
</dbReference>
<dbReference type="STRING" id="1447883.A0A2B7WG37"/>
<protein>
    <submittedName>
        <fullName evidence="6">Uncharacterized protein</fullName>
    </submittedName>
</protein>
<name>A0A2B7WG37_POLH7</name>
<dbReference type="InterPro" id="IPR053137">
    <property type="entry name" value="NLR-like"/>
</dbReference>
<dbReference type="InterPro" id="IPR027417">
    <property type="entry name" value="P-loop_NTPase"/>
</dbReference>
<dbReference type="Proteomes" id="UP000224634">
    <property type="component" value="Unassembled WGS sequence"/>
</dbReference>
<dbReference type="Gene3D" id="3.40.50.300">
    <property type="entry name" value="P-loop containing nucleotide triphosphate hydrolases"/>
    <property type="match status" value="1"/>
</dbReference>
<evidence type="ECO:0000256" key="3">
    <source>
        <dbReference type="SAM" id="MobiDB-lite"/>
    </source>
</evidence>
<dbReference type="InterPro" id="IPR042197">
    <property type="entry name" value="Apaf_helical"/>
</dbReference>
<dbReference type="PRINTS" id="PR00364">
    <property type="entry name" value="DISEASERSIST"/>
</dbReference>
<dbReference type="SUPFAM" id="SSF52540">
    <property type="entry name" value="P-loop containing nucleoside triphosphate hydrolases"/>
    <property type="match status" value="1"/>
</dbReference>
<organism evidence="6 7">
    <name type="scientific">Polytolypa hystricis (strain UAMH7299)</name>
    <dbReference type="NCBI Taxonomy" id="1447883"/>
    <lineage>
        <taxon>Eukaryota</taxon>
        <taxon>Fungi</taxon>
        <taxon>Dikarya</taxon>
        <taxon>Ascomycota</taxon>
        <taxon>Pezizomycotina</taxon>
        <taxon>Eurotiomycetes</taxon>
        <taxon>Eurotiomycetidae</taxon>
        <taxon>Onygenales</taxon>
        <taxon>Onygenales incertae sedis</taxon>
        <taxon>Polytolypa</taxon>
    </lineage>
</organism>
<feature type="compositionally biased region" description="Polar residues" evidence="3">
    <location>
        <begin position="176"/>
        <end position="188"/>
    </location>
</feature>
<accession>A0A2B7WG37</accession>